<protein>
    <submittedName>
        <fullName evidence="2">Porin</fullName>
    </submittedName>
</protein>
<feature type="signal peptide" evidence="1">
    <location>
        <begin position="1"/>
        <end position="27"/>
    </location>
</feature>
<feature type="chain" id="PRO_5032980133" evidence="1">
    <location>
        <begin position="28"/>
        <end position="105"/>
    </location>
</feature>
<dbReference type="Proteomes" id="UP000585665">
    <property type="component" value="Unassembled WGS sequence"/>
</dbReference>
<name>A0A850PJ66_9PROT</name>
<proteinExistence type="predicted"/>
<dbReference type="AlphaFoldDB" id="A0A850PJ66"/>
<sequence length="105" mass="11139">MARYTSRYGMLLLAGAALWAASPRARADDYTDLLDILRAKGSLTQAEYDGLLSKHLHHGARPVRAATAHARPMTHAVVVGSDAPRAVVPGVMTTSSDSVAVTQAR</sequence>
<organism evidence="2 3">
    <name type="scientific">Ameyamaea chiangmaiensis</name>
    <dbReference type="NCBI Taxonomy" id="442969"/>
    <lineage>
        <taxon>Bacteria</taxon>
        <taxon>Pseudomonadati</taxon>
        <taxon>Pseudomonadota</taxon>
        <taxon>Alphaproteobacteria</taxon>
        <taxon>Acetobacterales</taxon>
        <taxon>Acetobacteraceae</taxon>
        <taxon>Ameyamaea</taxon>
    </lineage>
</organism>
<evidence type="ECO:0000256" key="1">
    <source>
        <dbReference type="SAM" id="SignalP"/>
    </source>
</evidence>
<feature type="non-terminal residue" evidence="2">
    <location>
        <position position="105"/>
    </location>
</feature>
<evidence type="ECO:0000313" key="3">
    <source>
        <dbReference type="Proteomes" id="UP000585665"/>
    </source>
</evidence>
<keyword evidence="3" id="KW-1185">Reference proteome</keyword>
<dbReference type="EMBL" id="JABXXR010000196">
    <property type="protein sequence ID" value="NVN41842.1"/>
    <property type="molecule type" value="Genomic_DNA"/>
</dbReference>
<reference evidence="2 3" key="1">
    <citation type="submission" date="2020-06" db="EMBL/GenBank/DDBJ databases">
        <title>Description of novel acetic acid bacteria.</title>
        <authorList>
            <person name="Sombolestani A."/>
        </authorList>
    </citation>
    <scope>NUCLEOTIDE SEQUENCE [LARGE SCALE GENOMIC DNA]</scope>
    <source>
        <strain evidence="2 3">LMG 27010</strain>
    </source>
</reference>
<comment type="caution">
    <text evidence="2">The sequence shown here is derived from an EMBL/GenBank/DDBJ whole genome shotgun (WGS) entry which is preliminary data.</text>
</comment>
<accession>A0A850PJ66</accession>
<evidence type="ECO:0000313" key="2">
    <source>
        <dbReference type="EMBL" id="NVN41842.1"/>
    </source>
</evidence>
<gene>
    <name evidence="2" type="ORF">HUK82_14920</name>
</gene>
<keyword evidence="1" id="KW-0732">Signal</keyword>